<dbReference type="InterPro" id="IPR036102">
    <property type="entry name" value="OsmC/Ohrsf"/>
</dbReference>
<evidence type="ECO:0000313" key="2">
    <source>
        <dbReference type="Proteomes" id="UP001060039"/>
    </source>
</evidence>
<dbReference type="RefSeq" id="WP_255159169.1">
    <property type="nucleotide sequence ID" value="NZ_CP101497.1"/>
</dbReference>
<dbReference type="InterPro" id="IPR015946">
    <property type="entry name" value="KH_dom-like_a/b"/>
</dbReference>
<reference evidence="1" key="1">
    <citation type="submission" date="2022-07" db="EMBL/GenBank/DDBJ databases">
        <title>Taxonomic analysis of Microcella humidisoli nov. sp., isolated from riverside soil.</title>
        <authorList>
            <person name="Molina K.M."/>
            <person name="Kim S.B."/>
        </authorList>
    </citation>
    <scope>NUCLEOTIDE SEQUENCE</scope>
    <source>
        <strain evidence="1">MMS21-STM10</strain>
    </source>
</reference>
<organism evidence="1 2">
    <name type="scientific">Microcella humidisoli</name>
    <dbReference type="NCBI Taxonomy" id="2963406"/>
    <lineage>
        <taxon>Bacteria</taxon>
        <taxon>Bacillati</taxon>
        <taxon>Actinomycetota</taxon>
        <taxon>Actinomycetes</taxon>
        <taxon>Micrococcales</taxon>
        <taxon>Microbacteriaceae</taxon>
        <taxon>Microcella</taxon>
    </lineage>
</organism>
<evidence type="ECO:0000313" key="1">
    <source>
        <dbReference type="EMBL" id="UTT62028.1"/>
    </source>
</evidence>
<dbReference type="Pfam" id="PF02566">
    <property type="entry name" value="OsmC"/>
    <property type="match status" value="1"/>
</dbReference>
<gene>
    <name evidence="1" type="ORF">NNL39_10165</name>
</gene>
<dbReference type="Gene3D" id="3.30.300.20">
    <property type="match status" value="1"/>
</dbReference>
<keyword evidence="2" id="KW-1185">Reference proteome</keyword>
<dbReference type="SUPFAM" id="SSF82784">
    <property type="entry name" value="OsmC-like"/>
    <property type="match status" value="1"/>
</dbReference>
<accession>A0ABY5FVC4</accession>
<dbReference type="InterPro" id="IPR003718">
    <property type="entry name" value="OsmC/Ohr_fam"/>
</dbReference>
<sequence>MTAAPLTYSVSARADSDGATMLAAGDDLPLETRWQPDAPSTHPGPAELLAGAFAACLLKNVARSSAMLPFAYDSVRVDVTMHRQDAPPRFTAIEYTLHLVTAEPAHRVELLHRNLQKFGTVYNTLAAVCEVSGTVTSTPPEG</sequence>
<name>A0ABY5FVC4_9MICO</name>
<dbReference type="EMBL" id="CP101497">
    <property type="protein sequence ID" value="UTT62028.1"/>
    <property type="molecule type" value="Genomic_DNA"/>
</dbReference>
<protein>
    <submittedName>
        <fullName evidence="1">OsmC family protein</fullName>
    </submittedName>
</protein>
<proteinExistence type="predicted"/>
<dbReference type="Proteomes" id="UP001060039">
    <property type="component" value="Chromosome"/>
</dbReference>